<accession>A0A9N8WH34</accession>
<evidence type="ECO:0000313" key="2">
    <source>
        <dbReference type="Proteomes" id="UP000789706"/>
    </source>
</evidence>
<evidence type="ECO:0000313" key="1">
    <source>
        <dbReference type="EMBL" id="CAG8487054.1"/>
    </source>
</evidence>
<dbReference type="EMBL" id="CAJVPK010000275">
    <property type="protein sequence ID" value="CAG8487054.1"/>
    <property type="molecule type" value="Genomic_DNA"/>
</dbReference>
<organism evidence="1 2">
    <name type="scientific">Diversispora eburnea</name>
    <dbReference type="NCBI Taxonomy" id="1213867"/>
    <lineage>
        <taxon>Eukaryota</taxon>
        <taxon>Fungi</taxon>
        <taxon>Fungi incertae sedis</taxon>
        <taxon>Mucoromycota</taxon>
        <taxon>Glomeromycotina</taxon>
        <taxon>Glomeromycetes</taxon>
        <taxon>Diversisporales</taxon>
        <taxon>Diversisporaceae</taxon>
        <taxon>Diversispora</taxon>
    </lineage>
</organism>
<protein>
    <submittedName>
        <fullName evidence="1">2234_t:CDS:1</fullName>
    </submittedName>
</protein>
<name>A0A9N8WH34_9GLOM</name>
<proteinExistence type="predicted"/>
<reference evidence="1" key="1">
    <citation type="submission" date="2021-06" db="EMBL/GenBank/DDBJ databases">
        <authorList>
            <person name="Kallberg Y."/>
            <person name="Tangrot J."/>
            <person name="Rosling A."/>
        </authorList>
    </citation>
    <scope>NUCLEOTIDE SEQUENCE</scope>
    <source>
        <strain evidence="1">AZ414A</strain>
    </source>
</reference>
<comment type="caution">
    <text evidence="1">The sequence shown here is derived from an EMBL/GenBank/DDBJ whole genome shotgun (WGS) entry which is preliminary data.</text>
</comment>
<gene>
    <name evidence="1" type="ORF">DEBURN_LOCUS3970</name>
</gene>
<dbReference type="Proteomes" id="UP000789706">
    <property type="component" value="Unassembled WGS sequence"/>
</dbReference>
<keyword evidence="2" id="KW-1185">Reference proteome</keyword>
<sequence>MFTTERSRDFGKWCVTLGQGILALALMDISEKSLLSTSFPKYITPTSQISPKFIIQKPLPSSSLSSLKRSKSQSQQKQLLKQTKELSPLSMIDWKKIVCPSKRYSTPIASSIPSYLIKSKRNMSVKLIISTAANRIMIHQKSRTAAISQLSHSIYDKNLKLVEDRPTIYQQRRRLHKKQSPSMTLQVARRCLKIMLKIKNHRNTI</sequence>
<dbReference type="AlphaFoldDB" id="A0A9N8WH34"/>
<dbReference type="OrthoDB" id="2386713at2759"/>